<gene>
    <name evidence="1" type="ORF">PLEPLA_LOCUS32034</name>
</gene>
<sequence length="66" mass="7735">MVQKILNKFVGAKYITILRTWIPNMVAWGTGSSTRMNKVSHNSTMTRAWEWAYCIWVDCLQIEKLN</sequence>
<dbReference type="SUPFAM" id="SSF81518">
    <property type="entry name" value="Subunit XI (6.4 kDa protein) of cytochrome bc1 complex (Ubiquinol-cytochrome c reductase)"/>
    <property type="match status" value="1"/>
</dbReference>
<dbReference type="Pfam" id="PF08997">
    <property type="entry name" value="UCR_6-4kD"/>
    <property type="match status" value="1"/>
</dbReference>
<dbReference type="Proteomes" id="UP001153269">
    <property type="component" value="Unassembled WGS sequence"/>
</dbReference>
<dbReference type="Gene3D" id="1.20.5.220">
    <property type="match status" value="1"/>
</dbReference>
<dbReference type="InterPro" id="IPR015089">
    <property type="entry name" value="UQCR"/>
</dbReference>
<dbReference type="AlphaFoldDB" id="A0A9N7V7K3"/>
<organism evidence="1 2">
    <name type="scientific">Pleuronectes platessa</name>
    <name type="common">European plaice</name>
    <dbReference type="NCBI Taxonomy" id="8262"/>
    <lineage>
        <taxon>Eukaryota</taxon>
        <taxon>Metazoa</taxon>
        <taxon>Chordata</taxon>
        <taxon>Craniata</taxon>
        <taxon>Vertebrata</taxon>
        <taxon>Euteleostomi</taxon>
        <taxon>Actinopterygii</taxon>
        <taxon>Neopterygii</taxon>
        <taxon>Teleostei</taxon>
        <taxon>Neoteleostei</taxon>
        <taxon>Acanthomorphata</taxon>
        <taxon>Carangaria</taxon>
        <taxon>Pleuronectiformes</taxon>
        <taxon>Pleuronectoidei</taxon>
        <taxon>Pleuronectidae</taxon>
        <taxon>Pleuronectes</taxon>
    </lineage>
</organism>
<reference evidence="1" key="1">
    <citation type="submission" date="2020-03" db="EMBL/GenBank/DDBJ databases">
        <authorList>
            <person name="Weist P."/>
        </authorList>
    </citation>
    <scope>NUCLEOTIDE SEQUENCE</scope>
</reference>
<keyword evidence="2" id="KW-1185">Reference proteome</keyword>
<accession>A0A9N7V7K3</accession>
<proteinExistence type="predicted"/>
<dbReference type="GO" id="GO:0005739">
    <property type="term" value="C:mitochondrion"/>
    <property type="evidence" value="ECO:0007669"/>
    <property type="project" value="GOC"/>
</dbReference>
<dbReference type="GO" id="GO:0006122">
    <property type="term" value="P:mitochondrial electron transport, ubiquinol to cytochrome c"/>
    <property type="evidence" value="ECO:0007669"/>
    <property type="project" value="InterPro"/>
</dbReference>
<protein>
    <submittedName>
        <fullName evidence="1">Uncharacterized protein</fullName>
    </submittedName>
</protein>
<name>A0A9N7V7K3_PLEPL</name>
<evidence type="ECO:0000313" key="1">
    <source>
        <dbReference type="EMBL" id="CAB1444318.1"/>
    </source>
</evidence>
<dbReference type="InterPro" id="IPR029027">
    <property type="entry name" value="Single_a-helix_sf"/>
</dbReference>
<comment type="caution">
    <text evidence="1">The sequence shown here is derived from an EMBL/GenBank/DDBJ whole genome shotgun (WGS) entry which is preliminary data.</text>
</comment>
<dbReference type="EMBL" id="CADEAL010003335">
    <property type="protein sequence ID" value="CAB1444318.1"/>
    <property type="molecule type" value="Genomic_DNA"/>
</dbReference>
<evidence type="ECO:0000313" key="2">
    <source>
        <dbReference type="Proteomes" id="UP001153269"/>
    </source>
</evidence>